<protein>
    <submittedName>
        <fullName evidence="3">Alpha/beta fold hydrolase</fullName>
    </submittedName>
</protein>
<feature type="domain" description="Serine aminopeptidase S33" evidence="2">
    <location>
        <begin position="67"/>
        <end position="177"/>
    </location>
</feature>
<proteinExistence type="predicted"/>
<name>A0ABU3N190_9SPHN</name>
<evidence type="ECO:0000313" key="3">
    <source>
        <dbReference type="EMBL" id="MDT8758016.1"/>
    </source>
</evidence>
<keyword evidence="1" id="KW-0732">Signal</keyword>
<dbReference type="SUPFAM" id="SSF53474">
    <property type="entry name" value="alpha/beta-Hydrolases"/>
    <property type="match status" value="1"/>
</dbReference>
<dbReference type="InterPro" id="IPR029058">
    <property type="entry name" value="AB_hydrolase_fold"/>
</dbReference>
<dbReference type="GO" id="GO:0016787">
    <property type="term" value="F:hydrolase activity"/>
    <property type="evidence" value="ECO:0007669"/>
    <property type="project" value="UniProtKB-KW"/>
</dbReference>
<comment type="caution">
    <text evidence="3">The sequence shown here is derived from an EMBL/GenBank/DDBJ whole genome shotgun (WGS) entry which is preliminary data.</text>
</comment>
<dbReference type="Gene3D" id="3.40.50.1820">
    <property type="entry name" value="alpha/beta hydrolase"/>
    <property type="match status" value="1"/>
</dbReference>
<feature type="signal peptide" evidence="1">
    <location>
        <begin position="1"/>
        <end position="19"/>
    </location>
</feature>
<dbReference type="InterPro" id="IPR022742">
    <property type="entry name" value="Hydrolase_4"/>
</dbReference>
<dbReference type="Pfam" id="PF12146">
    <property type="entry name" value="Hydrolase_4"/>
    <property type="match status" value="1"/>
</dbReference>
<evidence type="ECO:0000259" key="2">
    <source>
        <dbReference type="Pfam" id="PF12146"/>
    </source>
</evidence>
<keyword evidence="3" id="KW-0378">Hydrolase</keyword>
<dbReference type="EMBL" id="JALMLT010000001">
    <property type="protein sequence ID" value="MDT8758016.1"/>
    <property type="molecule type" value="Genomic_DNA"/>
</dbReference>
<evidence type="ECO:0000256" key="1">
    <source>
        <dbReference type="SAM" id="SignalP"/>
    </source>
</evidence>
<accession>A0ABU3N190</accession>
<organism evidence="3">
    <name type="scientific">Sphingomonas psychrotolerans</name>
    <dbReference type="NCBI Taxonomy" id="1327635"/>
    <lineage>
        <taxon>Bacteria</taxon>
        <taxon>Pseudomonadati</taxon>
        <taxon>Pseudomonadota</taxon>
        <taxon>Alphaproteobacteria</taxon>
        <taxon>Sphingomonadales</taxon>
        <taxon>Sphingomonadaceae</taxon>
        <taxon>Sphingomonas</taxon>
    </lineage>
</organism>
<reference evidence="3" key="1">
    <citation type="submission" date="2022-04" db="EMBL/GenBank/DDBJ databases">
        <title>Tomato heritable bacteria conferring resistance against bacterial wilt.</title>
        <authorList>
            <person name="Yin J."/>
        </authorList>
    </citation>
    <scope>NUCLEOTIDE SEQUENCE</scope>
    <source>
        <strain evidence="3">Cra20</strain>
    </source>
</reference>
<dbReference type="PANTHER" id="PTHR12277">
    <property type="entry name" value="ALPHA/BETA HYDROLASE DOMAIN-CONTAINING PROTEIN"/>
    <property type="match status" value="1"/>
</dbReference>
<feature type="chain" id="PRO_5046471912" evidence="1">
    <location>
        <begin position="20"/>
        <end position="276"/>
    </location>
</feature>
<gene>
    <name evidence="3" type="ORF">MZO42_04845</name>
</gene>
<sequence>MRLWTIALMMLLSAVPAHAQLYRPKDHPEKAATSWRYQPPVDINVRTRDGLALKGLYWGGKSDLPTLVFLQGRSGDRVDAAHYAEPLAAAGYAVVIASYRGYGGNPGKPDEKGLASDGMAFAELARKLRPGSKIFAMGHSLGAAVALKLAAEGAVDEVITLGAFPDLRSVAPRITRAFLRDRFSNLDTAARLRRPAILIQGRYDDVVSMEQGQKLLGAAPMGSALLVLDRQDHRPDMAEIVAVMPAIIDFTRGNAGPLKAQAVARGFAMFQKKPAP</sequence>